<dbReference type="GO" id="GO:0005524">
    <property type="term" value="F:ATP binding"/>
    <property type="evidence" value="ECO:0007669"/>
    <property type="project" value="UniProtKB-KW"/>
</dbReference>
<keyword evidence="4" id="KW-1003">Cell membrane</keyword>
<dbReference type="InterPro" id="IPR013563">
    <property type="entry name" value="Oligopep_ABC_C"/>
</dbReference>
<keyword evidence="8" id="KW-0406">Ion transport</keyword>
<comment type="similarity">
    <text evidence="2">Belongs to the ABC transporter superfamily.</text>
</comment>
<dbReference type="GO" id="GO:0015833">
    <property type="term" value="P:peptide transport"/>
    <property type="evidence" value="ECO:0007669"/>
    <property type="project" value="InterPro"/>
</dbReference>
<comment type="subunit">
    <text evidence="10">The complex is composed of two ATP-binding proteins (NikD and NikE), two transmembrane proteins (NikB and NikC) and a solute-binding protein (NikA).</text>
</comment>
<evidence type="ECO:0000256" key="1">
    <source>
        <dbReference type="ARBA" id="ARBA00004417"/>
    </source>
</evidence>
<comment type="catalytic activity">
    <reaction evidence="13">
        <text>Ni(2+)(out) + ATP + H2O = Ni(2+)(in) + ADP + phosphate + H(+)</text>
        <dbReference type="Rhea" id="RHEA:15557"/>
        <dbReference type="ChEBI" id="CHEBI:15377"/>
        <dbReference type="ChEBI" id="CHEBI:15378"/>
        <dbReference type="ChEBI" id="CHEBI:30616"/>
        <dbReference type="ChEBI" id="CHEBI:43474"/>
        <dbReference type="ChEBI" id="CHEBI:49786"/>
        <dbReference type="ChEBI" id="CHEBI:456216"/>
        <dbReference type="EC" id="7.2.2.11"/>
    </reaction>
    <physiologicalReaction direction="left-to-right" evidence="13">
        <dbReference type="Rhea" id="RHEA:15558"/>
    </physiologicalReaction>
</comment>
<evidence type="ECO:0000256" key="8">
    <source>
        <dbReference type="ARBA" id="ARBA00023065"/>
    </source>
</evidence>
<dbReference type="PROSITE" id="PS50893">
    <property type="entry name" value="ABC_TRANSPORTER_2"/>
    <property type="match status" value="1"/>
</dbReference>
<evidence type="ECO:0000256" key="11">
    <source>
        <dbReference type="ARBA" id="ARBA00039098"/>
    </source>
</evidence>
<dbReference type="RefSeq" id="WP_155322905.1">
    <property type="nucleotide sequence ID" value="NZ_AP021876.1"/>
</dbReference>
<accession>A0A5K7ZRQ5</accession>
<dbReference type="GO" id="GO:0016887">
    <property type="term" value="F:ATP hydrolysis activity"/>
    <property type="evidence" value="ECO:0007669"/>
    <property type="project" value="InterPro"/>
</dbReference>
<reference evidence="16 17" key="1">
    <citation type="submission" date="2019-11" db="EMBL/GenBank/DDBJ databases">
        <title>Comparative genomics of hydrocarbon-degrading Desulfosarcina strains.</title>
        <authorList>
            <person name="Watanabe M."/>
            <person name="Kojima H."/>
            <person name="Fukui M."/>
        </authorList>
    </citation>
    <scope>NUCLEOTIDE SEQUENCE [LARGE SCALE GENOMIC DNA]</scope>
    <source>
        <strain evidence="16 17">28bB2T</strain>
    </source>
</reference>
<evidence type="ECO:0000256" key="12">
    <source>
        <dbReference type="ARBA" id="ARBA00044143"/>
    </source>
</evidence>
<dbReference type="InterPro" id="IPR003439">
    <property type="entry name" value="ABC_transporter-like_ATP-bd"/>
</dbReference>
<dbReference type="PANTHER" id="PTHR43297:SF13">
    <property type="entry name" value="NICKEL ABC TRANSPORTER, ATP-BINDING PROTEIN"/>
    <property type="match status" value="1"/>
</dbReference>
<dbReference type="SMART" id="SM00382">
    <property type="entry name" value="AAA"/>
    <property type="match status" value="1"/>
</dbReference>
<evidence type="ECO:0000256" key="13">
    <source>
        <dbReference type="ARBA" id="ARBA00048610"/>
    </source>
</evidence>
<protein>
    <recommendedName>
        <fullName evidence="12">Nickel import system ATP-binding protein NikD</fullName>
        <ecNumber evidence="11">7.2.2.11</ecNumber>
    </recommendedName>
</protein>
<dbReference type="CDD" id="cd03257">
    <property type="entry name" value="ABC_NikE_OppD_transporters"/>
    <property type="match status" value="1"/>
</dbReference>
<dbReference type="InterPro" id="IPR050388">
    <property type="entry name" value="ABC_Ni/Peptide_Import"/>
</dbReference>
<dbReference type="EC" id="7.2.2.11" evidence="11"/>
<dbReference type="Pfam" id="PF00005">
    <property type="entry name" value="ABC_tran"/>
    <property type="match status" value="1"/>
</dbReference>
<evidence type="ECO:0000256" key="14">
    <source>
        <dbReference type="SAM" id="MobiDB-lite"/>
    </source>
</evidence>
<evidence type="ECO:0000256" key="6">
    <source>
        <dbReference type="ARBA" id="ARBA00022840"/>
    </source>
</evidence>
<dbReference type="KEGG" id="dov:DSCO28_30090"/>
<keyword evidence="5" id="KW-0547">Nucleotide-binding</keyword>
<keyword evidence="9" id="KW-0472">Membrane</keyword>
<feature type="domain" description="ABC transporter" evidence="15">
    <location>
        <begin position="10"/>
        <end position="257"/>
    </location>
</feature>
<dbReference type="GO" id="GO:0005886">
    <property type="term" value="C:plasma membrane"/>
    <property type="evidence" value="ECO:0007669"/>
    <property type="project" value="UniProtKB-SubCell"/>
</dbReference>
<feature type="region of interest" description="Disordered" evidence="14">
    <location>
        <begin position="268"/>
        <end position="291"/>
    </location>
</feature>
<dbReference type="InterPro" id="IPR027417">
    <property type="entry name" value="P-loop_NTPase"/>
</dbReference>
<organism evidence="16 17">
    <name type="scientific">Desulfosarcina ovata subsp. sediminis</name>
    <dbReference type="NCBI Taxonomy" id="885957"/>
    <lineage>
        <taxon>Bacteria</taxon>
        <taxon>Pseudomonadati</taxon>
        <taxon>Thermodesulfobacteriota</taxon>
        <taxon>Desulfobacteria</taxon>
        <taxon>Desulfobacterales</taxon>
        <taxon>Desulfosarcinaceae</taxon>
        <taxon>Desulfosarcina</taxon>
    </lineage>
</organism>
<evidence type="ECO:0000313" key="16">
    <source>
        <dbReference type="EMBL" id="BBO82443.1"/>
    </source>
</evidence>
<dbReference type="InterPro" id="IPR003593">
    <property type="entry name" value="AAA+_ATPase"/>
</dbReference>
<dbReference type="SUPFAM" id="SSF52540">
    <property type="entry name" value="P-loop containing nucleoside triphosphate hydrolases"/>
    <property type="match status" value="1"/>
</dbReference>
<dbReference type="EMBL" id="AP021876">
    <property type="protein sequence ID" value="BBO82443.1"/>
    <property type="molecule type" value="Genomic_DNA"/>
</dbReference>
<keyword evidence="3" id="KW-0813">Transport</keyword>
<name>A0A5K7ZRQ5_9BACT</name>
<dbReference type="Gene3D" id="3.40.50.300">
    <property type="entry name" value="P-loop containing nucleotide triphosphate hydrolases"/>
    <property type="match status" value="1"/>
</dbReference>
<evidence type="ECO:0000256" key="3">
    <source>
        <dbReference type="ARBA" id="ARBA00022448"/>
    </source>
</evidence>
<dbReference type="Pfam" id="PF08352">
    <property type="entry name" value="oligo_HPY"/>
    <property type="match status" value="1"/>
</dbReference>
<sequence length="326" mass="35953">MRKDPVVLDVRQLQVSFTTSEGCVRALAGVSFQVGKGEVFAIAGESGAGKSVVCRSVVNRLEPSASVAGEIWFNNQPMLDLGKSALRRLYAREIAVLPQHATALNPLMTIGGHLSETLRAHFPKMKKKTIRDRSIHLLETFGLKEAGRVYRAYPYQLSGGMQQRVLITLAYCCDPVLVVADEPTKALDPVLKETLLETLLEIKSSRRVSMVLVTHDLTVAHRLADHVGILYHGRFLEKGGSRQVLEQSAHPYTAMLIHAMPENGLAPDLDDNTQAAQGEPHDGCPFQPRCRRGKDDAPHPYAARKIDANHTVWCTHARSQKSIQSL</sequence>
<evidence type="ECO:0000259" key="15">
    <source>
        <dbReference type="PROSITE" id="PS50893"/>
    </source>
</evidence>
<evidence type="ECO:0000313" key="17">
    <source>
        <dbReference type="Proteomes" id="UP000425960"/>
    </source>
</evidence>
<gene>
    <name evidence="16" type="primary">dppD_4</name>
    <name evidence="16" type="ORF">DSCO28_30090</name>
</gene>
<dbReference type="Proteomes" id="UP000425960">
    <property type="component" value="Chromosome"/>
</dbReference>
<comment type="subcellular location">
    <subcellularLocation>
        <location evidence="1">Cell inner membrane</location>
        <topology evidence="1">Peripheral membrane protein</topology>
    </subcellularLocation>
</comment>
<dbReference type="PANTHER" id="PTHR43297">
    <property type="entry name" value="OLIGOPEPTIDE TRANSPORT ATP-BINDING PROTEIN APPD"/>
    <property type="match status" value="1"/>
</dbReference>
<keyword evidence="7" id="KW-1278">Translocase</keyword>
<evidence type="ECO:0000256" key="7">
    <source>
        <dbReference type="ARBA" id="ARBA00022967"/>
    </source>
</evidence>
<keyword evidence="6 16" id="KW-0067">ATP-binding</keyword>
<proteinExistence type="inferred from homology"/>
<dbReference type="AlphaFoldDB" id="A0A5K7ZRQ5"/>
<evidence type="ECO:0000256" key="4">
    <source>
        <dbReference type="ARBA" id="ARBA00022475"/>
    </source>
</evidence>
<evidence type="ECO:0000256" key="9">
    <source>
        <dbReference type="ARBA" id="ARBA00023136"/>
    </source>
</evidence>
<evidence type="ECO:0000256" key="2">
    <source>
        <dbReference type="ARBA" id="ARBA00005417"/>
    </source>
</evidence>
<evidence type="ECO:0000256" key="5">
    <source>
        <dbReference type="ARBA" id="ARBA00022741"/>
    </source>
</evidence>
<dbReference type="GO" id="GO:0015413">
    <property type="term" value="F:ABC-type nickel transporter activity"/>
    <property type="evidence" value="ECO:0007669"/>
    <property type="project" value="UniProtKB-EC"/>
</dbReference>
<evidence type="ECO:0000256" key="10">
    <source>
        <dbReference type="ARBA" id="ARBA00038669"/>
    </source>
</evidence>